<dbReference type="PhylomeDB" id="A0A0D2WN66"/>
<keyword evidence="8" id="KW-1185">Reference proteome</keyword>
<evidence type="ECO:0000313" key="8">
    <source>
        <dbReference type="Proteomes" id="UP000008743"/>
    </source>
</evidence>
<keyword evidence="5" id="KW-0812">Transmembrane</keyword>
<dbReference type="SMART" id="SM00369">
    <property type="entry name" value="LRR_TYP"/>
    <property type="match status" value="7"/>
</dbReference>
<dbReference type="InterPro" id="IPR032675">
    <property type="entry name" value="LRR_dom_sf"/>
</dbReference>
<keyword evidence="1" id="KW-0433">Leucine-rich repeat</keyword>
<reference evidence="8" key="1">
    <citation type="submission" date="2011-02" db="EMBL/GenBank/DDBJ databases">
        <title>The Genome Sequence of Capsaspora owczarzaki ATCC 30864.</title>
        <authorList>
            <person name="Russ C."/>
            <person name="Cuomo C."/>
            <person name="Burger G."/>
            <person name="Gray M.W."/>
            <person name="Holland P.W.H."/>
            <person name="King N."/>
            <person name="Lang F.B.F."/>
            <person name="Roger A.J."/>
            <person name="Ruiz-Trillo I."/>
            <person name="Young S.K."/>
            <person name="Zeng Q."/>
            <person name="Gargeya S."/>
            <person name="Alvarado L."/>
            <person name="Berlin A."/>
            <person name="Chapman S.B."/>
            <person name="Chen Z."/>
            <person name="Freedman E."/>
            <person name="Gellesch M."/>
            <person name="Goldberg J."/>
            <person name="Griggs A."/>
            <person name="Gujja S."/>
            <person name="Heilman E."/>
            <person name="Heiman D."/>
            <person name="Howarth C."/>
            <person name="Mehta T."/>
            <person name="Neiman D."/>
            <person name="Pearson M."/>
            <person name="Roberts A."/>
            <person name="Saif S."/>
            <person name="Shea T."/>
            <person name="Shenoy N."/>
            <person name="Sisk P."/>
            <person name="Stolte C."/>
            <person name="Sykes S."/>
            <person name="White J."/>
            <person name="Yandava C."/>
            <person name="Haas B."/>
            <person name="Nusbaum C."/>
            <person name="Birren B."/>
        </authorList>
    </citation>
    <scope>NUCLEOTIDE SEQUENCE</scope>
    <source>
        <strain evidence="8">ATCC 30864</strain>
    </source>
</reference>
<feature type="chain" id="PRO_5002255101" description="LRRNT domain-containing protein" evidence="6">
    <location>
        <begin position="27"/>
        <end position="625"/>
    </location>
</feature>
<evidence type="ECO:0000256" key="2">
    <source>
        <dbReference type="ARBA" id="ARBA00022729"/>
    </source>
</evidence>
<feature type="transmembrane region" description="Helical" evidence="5">
    <location>
        <begin position="476"/>
        <end position="497"/>
    </location>
</feature>
<dbReference type="CDD" id="cd00064">
    <property type="entry name" value="FU"/>
    <property type="match status" value="1"/>
</dbReference>
<dbReference type="InParanoid" id="A0A0D2WN66"/>
<dbReference type="Gene3D" id="3.80.10.10">
    <property type="entry name" value="Ribonuclease Inhibitor"/>
    <property type="match status" value="2"/>
</dbReference>
<dbReference type="SUPFAM" id="SSF57184">
    <property type="entry name" value="Growth factor receptor domain"/>
    <property type="match status" value="1"/>
</dbReference>
<dbReference type="FunFam" id="3.80.10.10:FF:000770">
    <property type="entry name" value="Uncharacterized protein"/>
    <property type="match status" value="1"/>
</dbReference>
<evidence type="ECO:0000256" key="5">
    <source>
        <dbReference type="SAM" id="Phobius"/>
    </source>
</evidence>
<keyword evidence="4" id="KW-0325">Glycoprotein</keyword>
<dbReference type="eggNOG" id="KOG4641">
    <property type="taxonomic scope" value="Eukaryota"/>
</dbReference>
<dbReference type="Pfam" id="PF13855">
    <property type="entry name" value="LRR_8"/>
    <property type="match status" value="2"/>
</dbReference>
<evidence type="ECO:0000313" key="7">
    <source>
        <dbReference type="EMBL" id="KJE91778.1"/>
    </source>
</evidence>
<protein>
    <recommendedName>
        <fullName evidence="9">LRRNT domain-containing protein</fullName>
    </recommendedName>
</protein>
<keyword evidence="5" id="KW-1133">Transmembrane helix</keyword>
<proteinExistence type="predicted"/>
<dbReference type="PROSITE" id="PS51450">
    <property type="entry name" value="LRR"/>
    <property type="match status" value="3"/>
</dbReference>
<dbReference type="SUPFAM" id="SSF52058">
    <property type="entry name" value="L domain-like"/>
    <property type="match status" value="1"/>
</dbReference>
<dbReference type="PANTHER" id="PTHR45712">
    <property type="entry name" value="AGAP008170-PA"/>
    <property type="match status" value="1"/>
</dbReference>
<dbReference type="InterPro" id="IPR009030">
    <property type="entry name" value="Growth_fac_rcpt_cys_sf"/>
</dbReference>
<evidence type="ECO:0000256" key="4">
    <source>
        <dbReference type="ARBA" id="ARBA00023180"/>
    </source>
</evidence>
<keyword evidence="2 6" id="KW-0732">Signal</keyword>
<keyword evidence="3" id="KW-0677">Repeat</keyword>
<dbReference type="PANTHER" id="PTHR45712:SF22">
    <property type="entry name" value="INSULIN-LIKE GROWTH FACTOR-BINDING PROTEIN COMPLEX ACID LABILE SUBUNIT"/>
    <property type="match status" value="1"/>
</dbReference>
<feature type="signal peptide" evidence="6">
    <location>
        <begin position="1"/>
        <end position="26"/>
    </location>
</feature>
<evidence type="ECO:0000256" key="3">
    <source>
        <dbReference type="ARBA" id="ARBA00022737"/>
    </source>
</evidence>
<sequence length="625" mass="66113">MRHRSDASFMVAVAVVLLNAVTFVGALEACSGPTPACFCEDQMVTTCDVSQGIPTNIPTNTLRLDLSGLPLTVLPLSAFATLTSLTRLTIQSSSLQLLDDQATFTGLTNLQYLDLSGGSLTSISRGLFAPIPNLRTLKLRDNPLETLEEDLFSNIPNLMDLDLSGTLLSQFDWNALQSVTSLTKLDYSRIPTLTSLENSPYLYNQLAELRLAECSIVEISPGFLQSFPLLSTLSLAKNEITWFDAEHFQYTPGLTSLDLSGNNLTTVTPDLFSNIGQLSWLDLSKNRLENLDSNAFEPLTQLFVLFLYGNPMTTLPPGLFWDKASLASVILVPNNFTFGNNTWAPPSTYGTAAFPSACSFECVTCIGAGAENCCPAECLNCTSSTNCVQCANGFEVYNGLCVRASVVASESAVSAKSAASIVSITSAASAASAASVASIASAASAVSAASVASVHSPTASATPSSKKTDDSDLPTIVGAAVGGAIALLLILLLVAILRRNRSKSRRFPIYEPTVHPMVHLAGPNSIKQQQPAAAEEQYSTLAPRQEASTYASVHYDDVKPPSEYAVATSVKYSSLTTDVNYVQPALHDSSRPVAGGPATAYASVVVATNQLSTSEPAGAEYATVK</sequence>
<organism evidence="7 8">
    <name type="scientific">Capsaspora owczarzaki (strain ATCC 30864)</name>
    <dbReference type="NCBI Taxonomy" id="595528"/>
    <lineage>
        <taxon>Eukaryota</taxon>
        <taxon>Filasterea</taxon>
        <taxon>Capsaspora</taxon>
    </lineage>
</organism>
<dbReference type="AlphaFoldDB" id="A0A0D2WN66"/>
<evidence type="ECO:0008006" key="9">
    <source>
        <dbReference type="Google" id="ProtNLM"/>
    </source>
</evidence>
<name>A0A0D2WN66_CAPO3</name>
<dbReference type="InterPro" id="IPR050333">
    <property type="entry name" value="SLRP"/>
</dbReference>
<dbReference type="STRING" id="595528.A0A0D2WN66"/>
<gene>
    <name evidence="7" type="ORF">CAOG_002867</name>
</gene>
<dbReference type="EMBL" id="KE346363">
    <property type="protein sequence ID" value="KJE91778.1"/>
    <property type="molecule type" value="Genomic_DNA"/>
</dbReference>
<keyword evidence="5" id="KW-0472">Membrane</keyword>
<accession>A0A0D2WN66</accession>
<evidence type="ECO:0000256" key="6">
    <source>
        <dbReference type="SAM" id="SignalP"/>
    </source>
</evidence>
<dbReference type="InterPro" id="IPR003591">
    <property type="entry name" value="Leu-rich_rpt_typical-subtyp"/>
</dbReference>
<dbReference type="InterPro" id="IPR001611">
    <property type="entry name" value="Leu-rich_rpt"/>
</dbReference>
<evidence type="ECO:0000256" key="1">
    <source>
        <dbReference type="ARBA" id="ARBA00022614"/>
    </source>
</evidence>
<dbReference type="Proteomes" id="UP000008743">
    <property type="component" value="Unassembled WGS sequence"/>
</dbReference>
<dbReference type="OrthoDB" id="1055097at2759"/>
<dbReference type="InterPro" id="IPR006212">
    <property type="entry name" value="Furin_repeat"/>
</dbReference>